<name>A0A2T7PNX4_POMCA</name>
<feature type="compositionally biased region" description="Polar residues" evidence="1">
    <location>
        <begin position="446"/>
        <end position="460"/>
    </location>
</feature>
<keyword evidence="3" id="KW-1185">Reference proteome</keyword>
<reference evidence="2 3" key="1">
    <citation type="submission" date="2018-04" db="EMBL/GenBank/DDBJ databases">
        <title>The genome of golden apple snail Pomacea canaliculata provides insight into stress tolerance and invasive adaptation.</title>
        <authorList>
            <person name="Liu C."/>
            <person name="Liu B."/>
            <person name="Ren Y."/>
            <person name="Zhang Y."/>
            <person name="Wang H."/>
            <person name="Li S."/>
            <person name="Jiang F."/>
            <person name="Yin L."/>
            <person name="Zhang G."/>
            <person name="Qian W."/>
            <person name="Fan W."/>
        </authorList>
    </citation>
    <scope>NUCLEOTIDE SEQUENCE [LARGE SCALE GENOMIC DNA]</scope>
    <source>
        <strain evidence="2">SZHN2017</strain>
        <tissue evidence="2">Muscle</tissue>
    </source>
</reference>
<comment type="caution">
    <text evidence="2">The sequence shown here is derived from an EMBL/GenBank/DDBJ whole genome shotgun (WGS) entry which is preliminary data.</text>
</comment>
<evidence type="ECO:0000313" key="3">
    <source>
        <dbReference type="Proteomes" id="UP000245119"/>
    </source>
</evidence>
<evidence type="ECO:0000313" key="2">
    <source>
        <dbReference type="EMBL" id="PVD35126.1"/>
    </source>
</evidence>
<feature type="compositionally biased region" description="Polar residues" evidence="1">
    <location>
        <begin position="12"/>
        <end position="34"/>
    </location>
</feature>
<feature type="region of interest" description="Disordered" evidence="1">
    <location>
        <begin position="307"/>
        <end position="330"/>
    </location>
</feature>
<feature type="region of interest" description="Disordered" evidence="1">
    <location>
        <begin position="168"/>
        <end position="195"/>
    </location>
</feature>
<feature type="compositionally biased region" description="Low complexity" evidence="1">
    <location>
        <begin position="35"/>
        <end position="60"/>
    </location>
</feature>
<feature type="compositionally biased region" description="Basic and acidic residues" evidence="1">
    <location>
        <begin position="390"/>
        <end position="404"/>
    </location>
</feature>
<feature type="compositionally biased region" description="Polar residues" evidence="1">
    <location>
        <begin position="67"/>
        <end position="85"/>
    </location>
</feature>
<sequence length="588" mass="63275">MLKAKDIGRVNSIRSDSANKASSSAFDTASDYAQKSNSRDNAASAADKAAKKASAAAKSNLVDRAGSSWQSDVKDQSWTANTDFNDGNRAKDKADYAYDKSFDTEDTKTGGVVISQDNKVNNIDNDYDRASSYNRNAKKWSTAGSSANQQAAGRSSRLHKTLQLLGPPRTASVARPTPATKCGMESKPAAARWAPTSSSTTRDYWRQTAETFSLSTSSGLRAFKGIGNGLGGIGLGGLGVFSGDLSLATGAQDYGSSSNQGAANNLQSQRGINFGESNNNDFHGSLLAAQSDKGFGDSRAAFANDQGFAGKSNDARQQSQAASSDWGKALAAKAADENNNDFGENVRFSDNVRQKFAKSNQGTQVLKKFFNDDNKRGDNHERLKFNRDDDLDKFGFKNNKRTDSGRAASDGKQTVRDVAASRTAAAARAAETARDAQQSDWADARSGQSNQKASAWNNAEQQKKGVRNGLNLLNIDQNRVDNSYGKDADRHRGAKNLPWLQLQAACRLISLSLLPSPSPTTTLSHRQLPLSCNKENSEHVHEILQLICNDTILPKSAHDFSSDFGRSSHAISQTAGQVHNHWPRAGIR</sequence>
<evidence type="ECO:0000256" key="1">
    <source>
        <dbReference type="SAM" id="MobiDB-lite"/>
    </source>
</evidence>
<dbReference type="EMBL" id="PZQS01000003">
    <property type="protein sequence ID" value="PVD35126.1"/>
    <property type="molecule type" value="Genomic_DNA"/>
</dbReference>
<organism evidence="2 3">
    <name type="scientific">Pomacea canaliculata</name>
    <name type="common">Golden apple snail</name>
    <dbReference type="NCBI Taxonomy" id="400727"/>
    <lineage>
        <taxon>Eukaryota</taxon>
        <taxon>Metazoa</taxon>
        <taxon>Spiralia</taxon>
        <taxon>Lophotrochozoa</taxon>
        <taxon>Mollusca</taxon>
        <taxon>Gastropoda</taxon>
        <taxon>Caenogastropoda</taxon>
        <taxon>Architaenioglossa</taxon>
        <taxon>Ampullarioidea</taxon>
        <taxon>Ampullariidae</taxon>
        <taxon>Pomacea</taxon>
    </lineage>
</organism>
<feature type="region of interest" description="Disordered" evidence="1">
    <location>
        <begin position="1"/>
        <end position="91"/>
    </location>
</feature>
<feature type="compositionally biased region" description="Low complexity" evidence="1">
    <location>
        <begin position="416"/>
        <end position="430"/>
    </location>
</feature>
<dbReference type="AlphaFoldDB" id="A0A2T7PNX4"/>
<dbReference type="Proteomes" id="UP000245119">
    <property type="component" value="Linkage Group LG3"/>
</dbReference>
<feature type="region of interest" description="Disordered" evidence="1">
    <location>
        <begin position="390"/>
        <end position="470"/>
    </location>
</feature>
<proteinExistence type="predicted"/>
<protein>
    <submittedName>
        <fullName evidence="2">Uncharacterized protein</fullName>
    </submittedName>
</protein>
<gene>
    <name evidence="2" type="ORF">C0Q70_06407</name>
</gene>
<accession>A0A2T7PNX4</accession>